<protein>
    <submittedName>
        <fullName evidence="2">Uncharacterized protein</fullName>
    </submittedName>
</protein>
<keyword evidence="1" id="KW-0812">Transmembrane</keyword>
<proteinExistence type="predicted"/>
<sequence length="196" mass="20769">MVYAHQLPPENDPEAVALARSWIDAARAAQRPGRAMGYAIPSTIIGIVLWGELNRWTGFAMHWYGMAGSAVALGVVLGRPCRSLGALFDRRWAALLFVLGFAMGALGDLYATTALVAARDGIDWLTVITHADVGGWIAGRTPLDWIVAGAGGAGAALAGRPPMDERQLFMQARIDVAAARLDAQEREDAGDAEDAA</sequence>
<accession>A0A0F6W1G0</accession>
<reference evidence="2 3" key="1">
    <citation type="submission" date="2015-03" db="EMBL/GenBank/DDBJ databases">
        <title>Genome assembly of Sandaracinus amylolyticus DSM 53668.</title>
        <authorList>
            <person name="Sharma G."/>
            <person name="Subramanian S."/>
        </authorList>
    </citation>
    <scope>NUCLEOTIDE SEQUENCE [LARGE SCALE GENOMIC DNA]</scope>
    <source>
        <strain evidence="2 3">DSM 53668</strain>
    </source>
</reference>
<feature type="transmembrane region" description="Helical" evidence="1">
    <location>
        <begin position="59"/>
        <end position="80"/>
    </location>
</feature>
<dbReference type="EMBL" id="CP011125">
    <property type="protein sequence ID" value="AKF05075.1"/>
    <property type="molecule type" value="Genomic_DNA"/>
</dbReference>
<evidence type="ECO:0000256" key="1">
    <source>
        <dbReference type="SAM" id="Phobius"/>
    </source>
</evidence>
<keyword evidence="1" id="KW-1133">Transmembrane helix</keyword>
<dbReference type="AlphaFoldDB" id="A0A0F6W1G0"/>
<gene>
    <name evidence="2" type="ORF">DB32_002224</name>
</gene>
<keyword evidence="3" id="KW-1185">Reference proteome</keyword>
<feature type="transmembrane region" description="Helical" evidence="1">
    <location>
        <begin position="92"/>
        <end position="111"/>
    </location>
</feature>
<keyword evidence="1" id="KW-0472">Membrane</keyword>
<organism evidence="2 3">
    <name type="scientific">Sandaracinus amylolyticus</name>
    <dbReference type="NCBI Taxonomy" id="927083"/>
    <lineage>
        <taxon>Bacteria</taxon>
        <taxon>Pseudomonadati</taxon>
        <taxon>Myxococcota</taxon>
        <taxon>Polyangia</taxon>
        <taxon>Polyangiales</taxon>
        <taxon>Sandaracinaceae</taxon>
        <taxon>Sandaracinus</taxon>
    </lineage>
</organism>
<evidence type="ECO:0000313" key="3">
    <source>
        <dbReference type="Proteomes" id="UP000034883"/>
    </source>
</evidence>
<dbReference type="KEGG" id="samy:DB32_002224"/>
<evidence type="ECO:0000313" key="2">
    <source>
        <dbReference type="EMBL" id="AKF05075.1"/>
    </source>
</evidence>
<name>A0A0F6W1G0_9BACT</name>
<dbReference type="Proteomes" id="UP000034883">
    <property type="component" value="Chromosome"/>
</dbReference>